<protein>
    <submittedName>
        <fullName evidence="2">Uncharacterized protein</fullName>
    </submittedName>
</protein>
<accession>A0A919PFC6</accession>
<proteinExistence type="predicted"/>
<feature type="transmembrane region" description="Helical" evidence="1">
    <location>
        <begin position="39"/>
        <end position="58"/>
    </location>
</feature>
<evidence type="ECO:0000256" key="1">
    <source>
        <dbReference type="SAM" id="Phobius"/>
    </source>
</evidence>
<reference evidence="2" key="1">
    <citation type="submission" date="2021-01" db="EMBL/GenBank/DDBJ databases">
        <title>Whole genome shotgun sequence of Cellulomonas pakistanensis NBRC 110800.</title>
        <authorList>
            <person name="Komaki H."/>
            <person name="Tamura T."/>
        </authorList>
    </citation>
    <scope>NUCLEOTIDE SEQUENCE</scope>
    <source>
        <strain evidence="2">NBRC 110800</strain>
    </source>
</reference>
<evidence type="ECO:0000313" key="3">
    <source>
        <dbReference type="Proteomes" id="UP000642125"/>
    </source>
</evidence>
<dbReference type="Proteomes" id="UP000642125">
    <property type="component" value="Unassembled WGS sequence"/>
</dbReference>
<keyword evidence="1" id="KW-0812">Transmembrane</keyword>
<feature type="transmembrane region" description="Helical" evidence="1">
    <location>
        <begin position="70"/>
        <end position="89"/>
    </location>
</feature>
<dbReference type="AlphaFoldDB" id="A0A919PFC6"/>
<sequence>MLVVVVLGALGVLQVLVALGAPLGRFVWGGGHDVLPARLRVGSAVSVALYAGMAVVVLDRSGLVTVLPDGFARAATWVLVGYFAVGVLLNAVSRSRAEARTMAPTCLVLALLTAAVATA</sequence>
<evidence type="ECO:0000313" key="2">
    <source>
        <dbReference type="EMBL" id="GIG37522.1"/>
    </source>
</evidence>
<name>A0A919PFC6_9CELL</name>
<organism evidence="2 3">
    <name type="scientific">Cellulomonas pakistanensis</name>
    <dbReference type="NCBI Taxonomy" id="992287"/>
    <lineage>
        <taxon>Bacteria</taxon>
        <taxon>Bacillati</taxon>
        <taxon>Actinomycetota</taxon>
        <taxon>Actinomycetes</taxon>
        <taxon>Micrococcales</taxon>
        <taxon>Cellulomonadaceae</taxon>
        <taxon>Cellulomonas</taxon>
    </lineage>
</organism>
<keyword evidence="3" id="KW-1185">Reference proteome</keyword>
<keyword evidence="1" id="KW-0472">Membrane</keyword>
<gene>
    <name evidence="2" type="ORF">Cpa01nite_29030</name>
</gene>
<comment type="caution">
    <text evidence="2">The sequence shown here is derived from an EMBL/GenBank/DDBJ whole genome shotgun (WGS) entry which is preliminary data.</text>
</comment>
<dbReference type="EMBL" id="BONO01000024">
    <property type="protein sequence ID" value="GIG37522.1"/>
    <property type="molecule type" value="Genomic_DNA"/>
</dbReference>
<keyword evidence="1" id="KW-1133">Transmembrane helix</keyword>